<dbReference type="GO" id="GO:0009055">
    <property type="term" value="F:electron transfer activity"/>
    <property type="evidence" value="ECO:0007669"/>
    <property type="project" value="InterPro"/>
</dbReference>
<dbReference type="GO" id="GO:0016020">
    <property type="term" value="C:membrane"/>
    <property type="evidence" value="ECO:0007669"/>
    <property type="project" value="InterPro"/>
</dbReference>
<gene>
    <name evidence="3" type="ORF">IAB89_02775</name>
</gene>
<dbReference type="PANTHER" id="PTHR43034:SF2">
    <property type="entry name" value="ION-TRANSLOCATING OXIDOREDUCTASE COMPLEX SUBUNIT C"/>
    <property type="match status" value="1"/>
</dbReference>
<evidence type="ECO:0000259" key="2">
    <source>
        <dbReference type="Pfam" id="PF13375"/>
    </source>
</evidence>
<proteinExistence type="predicted"/>
<dbReference type="AlphaFoldDB" id="A0A9D1AL26"/>
<evidence type="ECO:0000313" key="3">
    <source>
        <dbReference type="EMBL" id="HIR46572.1"/>
    </source>
</evidence>
<organism evidence="3 4">
    <name type="scientific">Candidatus Caccousia avicola</name>
    <dbReference type="NCBI Taxonomy" id="2840721"/>
    <lineage>
        <taxon>Bacteria</taxon>
        <taxon>Bacillati</taxon>
        <taxon>Bacillota</taxon>
        <taxon>Clostridia</taxon>
        <taxon>Eubacteriales</taxon>
        <taxon>Oscillospiraceae</taxon>
        <taxon>Oscillospiraceae incertae sedis</taxon>
        <taxon>Candidatus Caccousia</taxon>
    </lineage>
</organism>
<dbReference type="InterPro" id="IPR026902">
    <property type="entry name" value="RnfC_N"/>
</dbReference>
<accession>A0A9D1AL26</accession>
<dbReference type="InterPro" id="IPR010208">
    <property type="entry name" value="Ion_transpt_RnfC/RsxC"/>
</dbReference>
<dbReference type="Pfam" id="PF13375">
    <property type="entry name" value="RnfC_N"/>
    <property type="match status" value="1"/>
</dbReference>
<evidence type="ECO:0000313" key="4">
    <source>
        <dbReference type="Proteomes" id="UP000824242"/>
    </source>
</evidence>
<comment type="caution">
    <text evidence="3">The sequence shown here is derived from an EMBL/GenBank/DDBJ whole genome shotgun (WGS) entry which is preliminary data.</text>
</comment>
<dbReference type="EMBL" id="DVGZ01000028">
    <property type="protein sequence ID" value="HIR46572.1"/>
    <property type="molecule type" value="Genomic_DNA"/>
</dbReference>
<reference evidence="3" key="1">
    <citation type="submission" date="2020-10" db="EMBL/GenBank/DDBJ databases">
        <authorList>
            <person name="Gilroy R."/>
        </authorList>
    </citation>
    <scope>NUCLEOTIDE SEQUENCE</scope>
    <source>
        <strain evidence="3">ChiSxjej1B13-7958</strain>
    </source>
</reference>
<dbReference type="PANTHER" id="PTHR43034">
    <property type="entry name" value="ION-TRANSLOCATING OXIDOREDUCTASE COMPLEX SUBUNIT C"/>
    <property type="match status" value="1"/>
</dbReference>
<evidence type="ECO:0000256" key="1">
    <source>
        <dbReference type="SAM" id="MobiDB-lite"/>
    </source>
</evidence>
<protein>
    <submittedName>
        <fullName evidence="3">Electron transport complex subunit RsxC</fullName>
    </submittedName>
</protein>
<reference evidence="3" key="2">
    <citation type="journal article" date="2021" name="PeerJ">
        <title>Extensive microbial diversity within the chicken gut microbiome revealed by metagenomics and culture.</title>
        <authorList>
            <person name="Gilroy R."/>
            <person name="Ravi A."/>
            <person name="Getino M."/>
            <person name="Pursley I."/>
            <person name="Horton D.L."/>
            <person name="Alikhan N.F."/>
            <person name="Baker D."/>
            <person name="Gharbi K."/>
            <person name="Hall N."/>
            <person name="Watson M."/>
            <person name="Adriaenssens E.M."/>
            <person name="Foster-Nyarko E."/>
            <person name="Jarju S."/>
            <person name="Secka A."/>
            <person name="Antonio M."/>
            <person name="Oren A."/>
            <person name="Chaudhuri R.R."/>
            <person name="La Ragione R."/>
            <person name="Hildebrand F."/>
            <person name="Pallen M.J."/>
        </authorList>
    </citation>
    <scope>NUCLEOTIDE SEQUENCE</scope>
    <source>
        <strain evidence="3">ChiSxjej1B13-7958</strain>
    </source>
</reference>
<feature type="region of interest" description="Disordered" evidence="1">
    <location>
        <begin position="1"/>
        <end position="21"/>
    </location>
</feature>
<feature type="non-terminal residue" evidence="3">
    <location>
        <position position="74"/>
    </location>
</feature>
<name>A0A9D1AL26_9FIRM</name>
<dbReference type="Proteomes" id="UP000824242">
    <property type="component" value="Unassembled WGS sequence"/>
</dbReference>
<sequence length="74" mass="7818">MTFPEKPFRTHGGAAVPHHKNTAQMESATLPCPSQVTIPMQQHVGAPCKPLVKVGDLVQVGQKIGDSDAFVSAP</sequence>
<feature type="domain" description="RnfC Barrel sandwich hybrid" evidence="2">
    <location>
        <begin position="9"/>
        <end position="74"/>
    </location>
</feature>
<dbReference type="GO" id="GO:0051539">
    <property type="term" value="F:4 iron, 4 sulfur cluster binding"/>
    <property type="evidence" value="ECO:0007669"/>
    <property type="project" value="InterPro"/>
</dbReference>